<dbReference type="PANTHER" id="PTHR13090">
    <property type="entry name" value="ARGININE-HYDROXYLASE NDUFAF5, MITOCHONDRIAL"/>
    <property type="match status" value="1"/>
</dbReference>
<keyword evidence="6" id="KW-1185">Reference proteome</keyword>
<dbReference type="EC" id="2.1.1.197" evidence="5"/>
<dbReference type="SUPFAM" id="SSF53335">
    <property type="entry name" value="S-adenosyl-L-methionine-dependent methyltransferases"/>
    <property type="match status" value="1"/>
</dbReference>
<reference evidence="5 6" key="1">
    <citation type="submission" date="2019-06" db="EMBL/GenBank/DDBJ databases">
        <authorList>
            <person name="Rodrigo-Torres L."/>
            <person name="Arahal R. D."/>
            <person name="Lucena T."/>
        </authorList>
    </citation>
    <scope>NUCLEOTIDE SEQUENCE [LARGE SCALE GENOMIC DNA]</scope>
    <source>
        <strain evidence="5 6">SB0023/3</strain>
    </source>
</reference>
<dbReference type="Proteomes" id="UP000410984">
    <property type="component" value="Unassembled WGS sequence"/>
</dbReference>
<evidence type="ECO:0000256" key="3">
    <source>
        <dbReference type="SAM" id="MobiDB-lite"/>
    </source>
</evidence>
<proteinExistence type="predicted"/>
<keyword evidence="2 5" id="KW-0808">Transferase</keyword>
<keyword evidence="1 5" id="KW-0489">Methyltransferase</keyword>
<dbReference type="GO" id="GO:0008757">
    <property type="term" value="F:S-adenosylmethionine-dependent methyltransferase activity"/>
    <property type="evidence" value="ECO:0007669"/>
    <property type="project" value="InterPro"/>
</dbReference>
<protein>
    <submittedName>
        <fullName evidence="5">Malonyl-[acyl-carrier protein] O-methyltransferase</fullName>
        <ecNumber evidence="5">2.1.1.197</ecNumber>
    </submittedName>
</protein>
<gene>
    <name evidence="5" type="primary">bioC_1</name>
    <name evidence="5" type="ORF">MET9862_01142</name>
</gene>
<dbReference type="Pfam" id="PF08241">
    <property type="entry name" value="Methyltransf_11"/>
    <property type="match status" value="1"/>
</dbReference>
<feature type="region of interest" description="Disordered" evidence="3">
    <location>
        <begin position="290"/>
        <end position="329"/>
    </location>
</feature>
<dbReference type="InterPro" id="IPR050602">
    <property type="entry name" value="Malonyl-ACP_OMT"/>
</dbReference>
<name>A0A509E8V2_9HYPH</name>
<evidence type="ECO:0000313" key="6">
    <source>
        <dbReference type="Proteomes" id="UP000410984"/>
    </source>
</evidence>
<feature type="domain" description="Methyltransferase type 11" evidence="4">
    <location>
        <begin position="94"/>
        <end position="161"/>
    </location>
</feature>
<accession>A0A509E8V2</accession>
<evidence type="ECO:0000256" key="1">
    <source>
        <dbReference type="ARBA" id="ARBA00022603"/>
    </source>
</evidence>
<dbReference type="GO" id="GO:0032259">
    <property type="term" value="P:methylation"/>
    <property type="evidence" value="ECO:0007669"/>
    <property type="project" value="UniProtKB-KW"/>
</dbReference>
<evidence type="ECO:0000259" key="4">
    <source>
        <dbReference type="Pfam" id="PF08241"/>
    </source>
</evidence>
<dbReference type="AlphaFoldDB" id="A0A509E8V2"/>
<dbReference type="InterPro" id="IPR013216">
    <property type="entry name" value="Methyltransf_11"/>
</dbReference>
<dbReference type="EMBL" id="CABFPH010000010">
    <property type="protein sequence ID" value="VUD70572.1"/>
    <property type="molecule type" value="Genomic_DNA"/>
</dbReference>
<dbReference type="GO" id="GO:0102130">
    <property type="term" value="F:malonyl-CoA methyltransferase activity"/>
    <property type="evidence" value="ECO:0007669"/>
    <property type="project" value="UniProtKB-EC"/>
</dbReference>
<dbReference type="Gene3D" id="3.40.50.150">
    <property type="entry name" value="Vaccinia Virus protein VP39"/>
    <property type="match status" value="1"/>
</dbReference>
<dbReference type="InterPro" id="IPR029063">
    <property type="entry name" value="SAM-dependent_MTases_sf"/>
</dbReference>
<dbReference type="PANTHER" id="PTHR13090:SF1">
    <property type="entry name" value="ARGININE-HYDROXYLASE NDUFAF5, MITOCHONDRIAL"/>
    <property type="match status" value="1"/>
</dbReference>
<evidence type="ECO:0000313" key="5">
    <source>
        <dbReference type="EMBL" id="VUD70572.1"/>
    </source>
</evidence>
<evidence type="ECO:0000256" key="2">
    <source>
        <dbReference type="ARBA" id="ARBA00022679"/>
    </source>
</evidence>
<sequence>MLGTAPRHERAALAQAAGTRHLRPPMDAPLFDTTLARRRLARARAAGYADFLLARVAEDLEDRLAAVLRRFTDAVDLGTPASAAARLLARRPEAATTLRLAPLPEPAESGFALAVADPEALPLGPASIDLAVSLLALQGVNDLPGTLIQLRRALRPDGLFLGCLLGGATLTELRQSFGQAESEVEGGVSPRVAPFAAVRELGSLMQRAGFALPVVDAETVTVRYADPFRLMRDLRALGLTNVLAERRRTPLRRDTLMRAAALYQERFADPDGRVRATFELLWVSGWAPHASQQKPLRPGSAQTRLADALGTTELHAGLTSGPSKDRSAP</sequence>
<organism evidence="5 6">
    <name type="scientific">Methylobacterium symbioticum</name>
    <dbReference type="NCBI Taxonomy" id="2584084"/>
    <lineage>
        <taxon>Bacteria</taxon>
        <taxon>Pseudomonadati</taxon>
        <taxon>Pseudomonadota</taxon>
        <taxon>Alphaproteobacteria</taxon>
        <taxon>Hyphomicrobiales</taxon>
        <taxon>Methylobacteriaceae</taxon>
        <taxon>Methylobacterium</taxon>
    </lineage>
</organism>